<proteinExistence type="predicted"/>
<protein>
    <recommendedName>
        <fullName evidence="1">Reverse transcriptase Ty1/copia-type domain-containing protein</fullName>
    </recommendedName>
</protein>
<evidence type="ECO:0000313" key="3">
    <source>
        <dbReference type="Proteomes" id="UP001140091"/>
    </source>
</evidence>
<reference evidence="2" key="1">
    <citation type="submission" date="2022-06" db="EMBL/GenBank/DDBJ databases">
        <title>Genome Sequence of Candolleomyces eurysporus.</title>
        <authorList>
            <person name="Buettner E."/>
        </authorList>
    </citation>
    <scope>NUCLEOTIDE SEQUENCE</scope>
    <source>
        <strain evidence="2">VTCC 930004</strain>
    </source>
</reference>
<evidence type="ECO:0000259" key="1">
    <source>
        <dbReference type="Pfam" id="PF07727"/>
    </source>
</evidence>
<accession>A0A9W8IX82</accession>
<name>A0A9W8IX82_9AGAR</name>
<dbReference type="Proteomes" id="UP001140091">
    <property type="component" value="Unassembled WGS sequence"/>
</dbReference>
<organism evidence="2 3">
    <name type="scientific">Candolleomyces eurysporus</name>
    <dbReference type="NCBI Taxonomy" id="2828524"/>
    <lineage>
        <taxon>Eukaryota</taxon>
        <taxon>Fungi</taxon>
        <taxon>Dikarya</taxon>
        <taxon>Basidiomycota</taxon>
        <taxon>Agaricomycotina</taxon>
        <taxon>Agaricomycetes</taxon>
        <taxon>Agaricomycetidae</taxon>
        <taxon>Agaricales</taxon>
        <taxon>Agaricineae</taxon>
        <taxon>Psathyrellaceae</taxon>
        <taxon>Candolleomyces</taxon>
    </lineage>
</organism>
<dbReference type="CDD" id="cd09272">
    <property type="entry name" value="RNase_HI_RT_Ty1"/>
    <property type="match status" value="1"/>
</dbReference>
<gene>
    <name evidence="2" type="ORF">H1R20_g12657</name>
</gene>
<dbReference type="InterPro" id="IPR013103">
    <property type="entry name" value="RVT_2"/>
</dbReference>
<keyword evidence="3" id="KW-1185">Reference proteome</keyword>
<dbReference type="EMBL" id="JANBPK010001221">
    <property type="protein sequence ID" value="KAJ2924432.1"/>
    <property type="molecule type" value="Genomic_DNA"/>
</dbReference>
<dbReference type="Pfam" id="PF07727">
    <property type="entry name" value="RVT_2"/>
    <property type="match status" value="1"/>
</dbReference>
<evidence type="ECO:0000313" key="2">
    <source>
        <dbReference type="EMBL" id="KAJ2924432.1"/>
    </source>
</evidence>
<sequence length="433" mass="48834">MGSAIEQGNAKNAYLNGILPPNEIIYMQPHLILYKLHPTLVPHREQAKAKGKILVLRLWCPLYRTKQGGNKWYEELCFVLLKLGLNKSKADHALFYHFKSPTKYCLLGVATDNFTFVADSTGTVKKLKGEMGKHMELAEMGELSWILGVDVRRDLRACTITLSQMAYINHILERFGMLECKNASTPLKPHIDLTPGSEHVSLTLLSPRKKSEYRELVGLLIPLPRATSYYAYGSRDARYLIHQGDQGLSSLGGKDFVLSGYSDANWGTELHRHSISGYTFLTGTGIILWSSKKQPIITLSSTESEYIALTHAAKEAKWLWTLTREILPVVGLGAYVEKFNPTVLYCDNQGAIKLSTNPVFHARTKHINIHFHYICQTITSRDLQLVYCPTDSMVADIMMNQLAHVKFTQFRRAMRILGPEESVESDARIEGEC</sequence>
<comment type="caution">
    <text evidence="2">The sequence shown here is derived from an EMBL/GenBank/DDBJ whole genome shotgun (WGS) entry which is preliminary data.</text>
</comment>
<feature type="non-terminal residue" evidence="2">
    <location>
        <position position="433"/>
    </location>
</feature>
<dbReference type="AlphaFoldDB" id="A0A9W8IX82"/>
<feature type="domain" description="Reverse transcriptase Ty1/copia-type" evidence="1">
    <location>
        <begin position="55"/>
        <end position="188"/>
    </location>
</feature>
<dbReference type="PANTHER" id="PTHR11439:SF483">
    <property type="entry name" value="PEPTIDE SYNTHASE GLIP-LIKE, PUTATIVE (AFU_ORTHOLOGUE AFUA_3G12920)-RELATED"/>
    <property type="match status" value="1"/>
</dbReference>
<dbReference type="OrthoDB" id="3344688at2759"/>
<dbReference type="PANTHER" id="PTHR11439">
    <property type="entry name" value="GAG-POL-RELATED RETROTRANSPOSON"/>
    <property type="match status" value="1"/>
</dbReference>